<sequence>MRRQHVGDEFKDEGLNTLVTQEVDARDIAANRFTLPTTATKRLLRTTPYRVSFAEDCDYLVHYCLRAYSTGELCARTLFYTYYTFKNYCLMDFVNCMERYEVWQVVHMGPCFNITPLTEYLLYPYDDDYFLDLDYVMEDH</sequence>
<dbReference type="Gene3D" id="3.30.60.30">
    <property type="match status" value="1"/>
</dbReference>
<keyword evidence="2" id="KW-1185">Reference proteome</keyword>
<dbReference type="AlphaFoldDB" id="A0A821Y9R1"/>
<evidence type="ECO:0000313" key="1">
    <source>
        <dbReference type="EMBL" id="CAF4958407.1"/>
    </source>
</evidence>
<protein>
    <submittedName>
        <fullName evidence="1">Uncharacterized protein</fullName>
    </submittedName>
</protein>
<comment type="caution">
    <text evidence="1">The sequence shown here is derived from an EMBL/GenBank/DDBJ whole genome shotgun (WGS) entry which is preliminary data.</text>
</comment>
<dbReference type="OrthoDB" id="7391311at2759"/>
<organism evidence="1 2">
    <name type="scientific">Pieris macdunnoughi</name>
    <dbReference type="NCBI Taxonomy" id="345717"/>
    <lineage>
        <taxon>Eukaryota</taxon>
        <taxon>Metazoa</taxon>
        <taxon>Ecdysozoa</taxon>
        <taxon>Arthropoda</taxon>
        <taxon>Hexapoda</taxon>
        <taxon>Insecta</taxon>
        <taxon>Pterygota</taxon>
        <taxon>Neoptera</taxon>
        <taxon>Endopterygota</taxon>
        <taxon>Lepidoptera</taxon>
        <taxon>Glossata</taxon>
        <taxon>Ditrysia</taxon>
        <taxon>Papilionoidea</taxon>
        <taxon>Pieridae</taxon>
        <taxon>Pierinae</taxon>
        <taxon>Pieris</taxon>
    </lineage>
</organism>
<name>A0A821Y9R1_9NEOP</name>
<dbReference type="EMBL" id="CAJOBZ010000089">
    <property type="protein sequence ID" value="CAF4958407.1"/>
    <property type="molecule type" value="Genomic_DNA"/>
</dbReference>
<evidence type="ECO:0000313" key="2">
    <source>
        <dbReference type="Proteomes" id="UP000663880"/>
    </source>
</evidence>
<gene>
    <name evidence="1" type="ORF">PMACD_LOCUS16493</name>
</gene>
<proteinExistence type="predicted"/>
<accession>A0A821Y9R1</accession>
<dbReference type="Proteomes" id="UP000663880">
    <property type="component" value="Unassembled WGS sequence"/>
</dbReference>
<reference evidence="1" key="1">
    <citation type="submission" date="2021-02" db="EMBL/GenBank/DDBJ databases">
        <authorList>
            <person name="Steward A R."/>
        </authorList>
    </citation>
    <scope>NUCLEOTIDE SEQUENCE</scope>
</reference>